<evidence type="ECO:0000313" key="2">
    <source>
        <dbReference type="EMBL" id="CAD5230054.1"/>
    </source>
</evidence>
<dbReference type="SMR" id="A0A1I7SDN3"/>
<feature type="compositionally biased region" description="Acidic residues" evidence="1">
    <location>
        <begin position="19"/>
        <end position="28"/>
    </location>
</feature>
<protein>
    <submittedName>
        <fullName evidence="2">(pine wood nematode) hypothetical protein</fullName>
    </submittedName>
</protein>
<dbReference type="EMBL" id="CAJFCV020000005">
    <property type="protein sequence ID" value="CAG9120914.1"/>
    <property type="molecule type" value="Genomic_DNA"/>
</dbReference>
<feature type="compositionally biased region" description="Basic residues" evidence="1">
    <location>
        <begin position="288"/>
        <end position="326"/>
    </location>
</feature>
<dbReference type="WBParaSite" id="BXY_1114000.1">
    <property type="protein sequence ID" value="BXY_1114000.1"/>
    <property type="gene ID" value="BXY_1114000"/>
</dbReference>
<feature type="compositionally biased region" description="Basic and acidic residues" evidence="1">
    <location>
        <begin position="63"/>
        <end position="76"/>
    </location>
</feature>
<gene>
    <name evidence="2" type="ORF">BXYJ_LOCUS10795</name>
</gene>
<feature type="compositionally biased region" description="Low complexity" evidence="1">
    <location>
        <begin position="263"/>
        <end position="287"/>
    </location>
</feature>
<evidence type="ECO:0000313" key="3">
    <source>
        <dbReference type="Proteomes" id="UP000095284"/>
    </source>
</evidence>
<reference evidence="2" key="2">
    <citation type="submission" date="2020-09" db="EMBL/GenBank/DDBJ databases">
        <authorList>
            <person name="Kikuchi T."/>
        </authorList>
    </citation>
    <scope>NUCLEOTIDE SEQUENCE</scope>
    <source>
        <strain evidence="2">Ka4C1</strain>
    </source>
</reference>
<evidence type="ECO:0000313" key="5">
    <source>
        <dbReference type="WBParaSite" id="BXY_1114000.1"/>
    </source>
</evidence>
<dbReference type="Proteomes" id="UP000582659">
    <property type="component" value="Unassembled WGS sequence"/>
</dbReference>
<name>A0A1I7SDN3_BURXY</name>
<accession>A0A1I7SDN3</accession>
<organism evidence="3 5">
    <name type="scientific">Bursaphelenchus xylophilus</name>
    <name type="common">Pinewood nematode worm</name>
    <name type="synonym">Aphelenchoides xylophilus</name>
    <dbReference type="NCBI Taxonomy" id="6326"/>
    <lineage>
        <taxon>Eukaryota</taxon>
        <taxon>Metazoa</taxon>
        <taxon>Ecdysozoa</taxon>
        <taxon>Nematoda</taxon>
        <taxon>Chromadorea</taxon>
        <taxon>Rhabditida</taxon>
        <taxon>Tylenchina</taxon>
        <taxon>Tylenchomorpha</taxon>
        <taxon>Aphelenchoidea</taxon>
        <taxon>Aphelenchoididae</taxon>
        <taxon>Bursaphelenchus</taxon>
    </lineage>
</organism>
<keyword evidence="4" id="KW-1185">Reference proteome</keyword>
<sequence length="505" mass="57614">MSALEEGDFDEFGGNNEFDGNEEIDEDVLLGTDENPTESETLNTSQECEDEEQLDYDEDEEEEKKPRDKFESERKPTTTISQAPKPDVSVKTEVKVDETGDSKVVESKPVPSTPPVKNGSVKCYVNPKFKGRLPFNVGPRPLTTLPPPPVFHVPPTNIHAPPFIPMQRAPAPIMRPLLPVAPGQTVVSQFVPPVPTSGPVAQVVQDHDGTIRFRAMIPPPTQPKVTIARAGHCDPGPKSNWDSNVEDFLKRTQASKRRRSRSSSRSSYSSRSRSSSYSSYSRSSRSPSKSRSRSPIRSRSKSAGQRSRRRPSPKRSHRRDTRRYRRDSREKDREPYRPRNDRTRPKRDERKTQEEKNTIECAEALGLDQEYVKKLEEQKKLREEMARKKYRRDERDTKNETKVVVEVDRPKRKPSTPDQKLKPYLAVVIHNLTNLSDAYKRVKMIANAVGPTKKVWQTSDDSISVIFESHENAKKFMLQYHMKPFNGITLDIGLEKVFLNLNAIP</sequence>
<dbReference type="Proteomes" id="UP000095284">
    <property type="component" value="Unplaced"/>
</dbReference>
<evidence type="ECO:0000256" key="1">
    <source>
        <dbReference type="SAM" id="MobiDB-lite"/>
    </source>
</evidence>
<dbReference type="eggNOG" id="ENOG502S543">
    <property type="taxonomic scope" value="Eukaryota"/>
</dbReference>
<evidence type="ECO:0000313" key="4">
    <source>
        <dbReference type="Proteomes" id="UP000659654"/>
    </source>
</evidence>
<dbReference type="EMBL" id="CAJFDI010000005">
    <property type="protein sequence ID" value="CAD5230054.1"/>
    <property type="molecule type" value="Genomic_DNA"/>
</dbReference>
<feature type="region of interest" description="Disordered" evidence="1">
    <location>
        <begin position="1"/>
        <end position="93"/>
    </location>
</feature>
<feature type="region of interest" description="Disordered" evidence="1">
    <location>
        <begin position="223"/>
        <end position="361"/>
    </location>
</feature>
<proteinExistence type="predicted"/>
<dbReference type="AlphaFoldDB" id="A0A1I7SDN3"/>
<feature type="compositionally biased region" description="Basic residues" evidence="1">
    <location>
        <begin position="253"/>
        <end position="262"/>
    </location>
</feature>
<feature type="compositionally biased region" description="Acidic residues" evidence="1">
    <location>
        <begin position="1"/>
        <end position="11"/>
    </location>
</feature>
<feature type="compositionally biased region" description="Acidic residues" evidence="1">
    <location>
        <begin position="47"/>
        <end position="62"/>
    </location>
</feature>
<dbReference type="OrthoDB" id="5865792at2759"/>
<reference evidence="5" key="1">
    <citation type="submission" date="2016-11" db="UniProtKB">
        <authorList>
            <consortium name="WormBaseParasite"/>
        </authorList>
    </citation>
    <scope>IDENTIFICATION</scope>
</reference>
<feature type="compositionally biased region" description="Basic and acidic residues" evidence="1">
    <location>
        <begin position="327"/>
        <end position="358"/>
    </location>
</feature>
<dbReference type="Proteomes" id="UP000659654">
    <property type="component" value="Unassembled WGS sequence"/>
</dbReference>